<organism evidence="1 2">
    <name type="scientific">Aeoliella straminimaris</name>
    <dbReference type="NCBI Taxonomy" id="2954799"/>
    <lineage>
        <taxon>Bacteria</taxon>
        <taxon>Pseudomonadati</taxon>
        <taxon>Planctomycetota</taxon>
        <taxon>Planctomycetia</taxon>
        <taxon>Pirellulales</taxon>
        <taxon>Lacipirellulaceae</taxon>
        <taxon>Aeoliella</taxon>
    </lineage>
</organism>
<dbReference type="RefSeq" id="WP_252853589.1">
    <property type="nucleotide sequence ID" value="NZ_JAMXLR010000055.1"/>
</dbReference>
<keyword evidence="2" id="KW-1185">Reference proteome</keyword>
<dbReference type="Proteomes" id="UP001155241">
    <property type="component" value="Unassembled WGS sequence"/>
</dbReference>
<evidence type="ECO:0000313" key="1">
    <source>
        <dbReference type="EMBL" id="MCO6045477.1"/>
    </source>
</evidence>
<gene>
    <name evidence="1" type="ORF">NG895_16320</name>
</gene>
<evidence type="ECO:0000313" key="2">
    <source>
        <dbReference type="Proteomes" id="UP001155241"/>
    </source>
</evidence>
<comment type="caution">
    <text evidence="1">The sequence shown here is derived from an EMBL/GenBank/DDBJ whole genome shotgun (WGS) entry which is preliminary data.</text>
</comment>
<proteinExistence type="predicted"/>
<name>A0A9X2JHH9_9BACT</name>
<dbReference type="AlphaFoldDB" id="A0A9X2JHH9"/>
<accession>A0A9X2JHH9</accession>
<sequence>MRGYFRQDARPPAAAPPEAAAVLAEVKGSSKTAKLGKAILACDAIDTPAAQQARLQLLECRIARSRRWEGAES</sequence>
<protein>
    <submittedName>
        <fullName evidence="1">Uncharacterized protein</fullName>
    </submittedName>
</protein>
<dbReference type="EMBL" id="JAMXLR010000055">
    <property type="protein sequence ID" value="MCO6045477.1"/>
    <property type="molecule type" value="Genomic_DNA"/>
</dbReference>
<reference evidence="1" key="1">
    <citation type="submission" date="2022-06" db="EMBL/GenBank/DDBJ databases">
        <title>Aeoliella straminimaris, a novel planctomycete from sediments.</title>
        <authorList>
            <person name="Vitorino I.R."/>
            <person name="Lage O.M."/>
        </authorList>
    </citation>
    <scope>NUCLEOTIDE SEQUENCE</scope>
    <source>
        <strain evidence="1">ICT_H6.2</strain>
    </source>
</reference>